<proteinExistence type="predicted"/>
<evidence type="ECO:0000313" key="3">
    <source>
        <dbReference type="Proteomes" id="UP001374535"/>
    </source>
</evidence>
<accession>A0AAQ3NKG4</accession>
<evidence type="ECO:0000256" key="1">
    <source>
        <dbReference type="SAM" id="MobiDB-lite"/>
    </source>
</evidence>
<gene>
    <name evidence="2" type="ORF">V8G54_015552</name>
</gene>
<feature type="region of interest" description="Disordered" evidence="1">
    <location>
        <begin position="207"/>
        <end position="232"/>
    </location>
</feature>
<sequence>MEPKLPWWMEDGGDADGIGQPECGGSLSGEQEMVRRRELADLAIGIFEEFGSESYKVESVVDRSRSFFTVLDGVLRFFEKVNIEGNLGANVWFIWFLFNVFFTRRNKSLVVEDLKAAVLKVSILQSLGGMLLLHLSSTAFQGEDLFPKLKGAGHVYSVPPSGNSGIVWRYFFIKLAAWQQKLFRPFFSFLKQPLYLAPQVFTGSETMKTGQKQTATPSLAKKNKERKFSPRKSHQEVISVNLKEYKSLAIMNHPCAL</sequence>
<name>A0AAQ3NKG4_VIGMU</name>
<keyword evidence="3" id="KW-1185">Reference proteome</keyword>
<dbReference type="AlphaFoldDB" id="A0AAQ3NKG4"/>
<evidence type="ECO:0000313" key="2">
    <source>
        <dbReference type="EMBL" id="WVZ11022.1"/>
    </source>
</evidence>
<feature type="compositionally biased region" description="Basic residues" evidence="1">
    <location>
        <begin position="221"/>
        <end position="232"/>
    </location>
</feature>
<protein>
    <submittedName>
        <fullName evidence="2">Uncharacterized protein</fullName>
    </submittedName>
</protein>
<reference evidence="2 3" key="1">
    <citation type="journal article" date="2023" name="Life. Sci Alliance">
        <title>Evolutionary insights into 3D genome organization and epigenetic landscape of Vigna mungo.</title>
        <authorList>
            <person name="Junaid A."/>
            <person name="Singh B."/>
            <person name="Bhatia S."/>
        </authorList>
    </citation>
    <scope>NUCLEOTIDE SEQUENCE [LARGE SCALE GENOMIC DNA]</scope>
    <source>
        <strain evidence="2">Urdbean</strain>
    </source>
</reference>
<dbReference type="Proteomes" id="UP001374535">
    <property type="component" value="Chromosome 5"/>
</dbReference>
<organism evidence="2 3">
    <name type="scientific">Vigna mungo</name>
    <name type="common">Black gram</name>
    <name type="synonym">Phaseolus mungo</name>
    <dbReference type="NCBI Taxonomy" id="3915"/>
    <lineage>
        <taxon>Eukaryota</taxon>
        <taxon>Viridiplantae</taxon>
        <taxon>Streptophyta</taxon>
        <taxon>Embryophyta</taxon>
        <taxon>Tracheophyta</taxon>
        <taxon>Spermatophyta</taxon>
        <taxon>Magnoliopsida</taxon>
        <taxon>eudicotyledons</taxon>
        <taxon>Gunneridae</taxon>
        <taxon>Pentapetalae</taxon>
        <taxon>rosids</taxon>
        <taxon>fabids</taxon>
        <taxon>Fabales</taxon>
        <taxon>Fabaceae</taxon>
        <taxon>Papilionoideae</taxon>
        <taxon>50 kb inversion clade</taxon>
        <taxon>NPAAA clade</taxon>
        <taxon>indigoferoid/millettioid clade</taxon>
        <taxon>Phaseoleae</taxon>
        <taxon>Vigna</taxon>
    </lineage>
</organism>
<dbReference type="EMBL" id="CP144696">
    <property type="protein sequence ID" value="WVZ11022.1"/>
    <property type="molecule type" value="Genomic_DNA"/>
</dbReference>
<feature type="compositionally biased region" description="Polar residues" evidence="1">
    <location>
        <begin position="207"/>
        <end position="217"/>
    </location>
</feature>